<evidence type="ECO:0000313" key="1">
    <source>
        <dbReference type="EMBL" id="QOU03678.1"/>
    </source>
</evidence>
<protein>
    <submittedName>
        <fullName evidence="1">Uncharacterized protein</fullName>
    </submittedName>
</protein>
<dbReference type="RefSeq" id="WP_069077444.1">
    <property type="nucleotide sequence ID" value="NZ_CP015637.1"/>
</dbReference>
<name>A0A1B3DI65_PSEFL</name>
<organism evidence="1 2">
    <name type="scientific">Pseudomonas fluorescens</name>
    <dbReference type="NCBI Taxonomy" id="294"/>
    <lineage>
        <taxon>Bacteria</taxon>
        <taxon>Pseudomonadati</taxon>
        <taxon>Pseudomonadota</taxon>
        <taxon>Gammaproteobacteria</taxon>
        <taxon>Pseudomonadales</taxon>
        <taxon>Pseudomonadaceae</taxon>
        <taxon>Pseudomonas</taxon>
    </lineage>
</organism>
<dbReference type="EMBL" id="CP063233">
    <property type="protein sequence ID" value="QOU03678.1"/>
    <property type="molecule type" value="Genomic_DNA"/>
</dbReference>
<reference evidence="1 2" key="1">
    <citation type="submission" date="2020-10" db="EMBL/GenBank/DDBJ databases">
        <title>Complete genome sequence of a novel Pseudomonas fluorescens strain isolated from the flower of kumarahou (Pomaderris kumeraho).</title>
        <authorList>
            <person name="Summers M.C."/>
            <person name="Nowak V."/>
            <person name="Fairhurst M.J."/>
            <person name="Owen J.G."/>
            <person name="Gerth M.L."/>
            <person name="Patrick W.M."/>
        </authorList>
    </citation>
    <scope>NUCLEOTIDE SEQUENCE [LARGE SCALE GENOMIC DNA]</scope>
    <source>
        <strain evidence="1 2">KF1</strain>
    </source>
</reference>
<sequence>MSNLLDDGIHIAKRSDYSSEFIEQWTRLFRRCFGSSEKNATLVFQKYLLNESRICCSIKNGTMVAAYCGLKLSHGDSAVFLSTDTMSDGTQKGSSIILGKRLYKSFAEDDIAVVCGYPNKNIRKIREKGLGWTLKGNLHLYIGVPFFWRFFRDEIKDDGLWKAIRPTGGWFTRKKPLFFNLLGTDGLYSSNLGLVITLSAYRPGYFFIKIPGFFFEPRSFGYKYLTEDVEKNDAFLKKITRLNLDTIDIP</sequence>
<dbReference type="AlphaFoldDB" id="A0A1B3DI65"/>
<dbReference type="Proteomes" id="UP000593833">
    <property type="component" value="Chromosome"/>
</dbReference>
<dbReference type="OrthoDB" id="6984446at2"/>
<accession>A0A1B3DI65</accession>
<evidence type="ECO:0000313" key="2">
    <source>
        <dbReference type="Proteomes" id="UP000593833"/>
    </source>
</evidence>
<gene>
    <name evidence="1" type="ORF">IM720_23690</name>
</gene>
<proteinExistence type="predicted"/>